<sequence>MSKGKLDLSQIMTNNKWVVDEEPHIIVDYEKCEKCDTKACIYMCPAGCYELDEHGKLRFNYEGCLECGTCRLVCDKKAIKWSYPRSGYGIQYRYG</sequence>
<dbReference type="InterPro" id="IPR012206">
    <property type="entry name" value="Fd_FixX"/>
</dbReference>
<keyword evidence="5" id="KW-0479">Metal-binding</keyword>
<name>A0A7C1E8S7_9CREN</name>
<dbReference type="PIRSF" id="PIRSF036548">
    <property type="entry name" value="Fdx_FixX"/>
    <property type="match status" value="1"/>
</dbReference>
<evidence type="ECO:0000256" key="4">
    <source>
        <dbReference type="ARBA" id="ARBA00022448"/>
    </source>
</evidence>
<keyword evidence="4" id="KW-0813">Transport</keyword>
<dbReference type="SUPFAM" id="SSF54862">
    <property type="entry name" value="4Fe-4S ferredoxins"/>
    <property type="match status" value="1"/>
</dbReference>
<dbReference type="Gene3D" id="3.30.70.20">
    <property type="match status" value="1"/>
</dbReference>
<dbReference type="PANTHER" id="PTHR43082">
    <property type="entry name" value="FERREDOXIN-LIKE"/>
    <property type="match status" value="1"/>
</dbReference>
<accession>A0A7C1E8S7</accession>
<evidence type="ECO:0000256" key="8">
    <source>
        <dbReference type="ARBA" id="ARBA00023014"/>
    </source>
</evidence>
<evidence type="ECO:0000256" key="3">
    <source>
        <dbReference type="ARBA" id="ARBA00020378"/>
    </source>
</evidence>
<evidence type="ECO:0000313" key="11">
    <source>
        <dbReference type="EMBL" id="HDS10318.1"/>
    </source>
</evidence>
<evidence type="ECO:0000256" key="1">
    <source>
        <dbReference type="ARBA" id="ARBA00003208"/>
    </source>
</evidence>
<dbReference type="GO" id="GO:0005506">
    <property type="term" value="F:iron ion binding"/>
    <property type="evidence" value="ECO:0007669"/>
    <property type="project" value="InterPro"/>
</dbReference>
<dbReference type="InterPro" id="IPR007859">
    <property type="entry name" value="ETF-QO/FixX_C"/>
</dbReference>
<keyword evidence="8" id="KW-0411">Iron-sulfur</keyword>
<keyword evidence="7" id="KW-0408">Iron</keyword>
<dbReference type="EMBL" id="DSDY01000054">
    <property type="protein sequence ID" value="HDS10318.1"/>
    <property type="molecule type" value="Genomic_DNA"/>
</dbReference>
<comment type="function">
    <text evidence="1">Could be a 3Fe-4S cluster-containing protein.</text>
</comment>
<evidence type="ECO:0000256" key="5">
    <source>
        <dbReference type="ARBA" id="ARBA00022723"/>
    </source>
</evidence>
<evidence type="ECO:0000256" key="9">
    <source>
        <dbReference type="ARBA" id="ARBA00023231"/>
    </source>
</evidence>
<reference evidence="11" key="1">
    <citation type="journal article" date="2020" name="mSystems">
        <title>Genome- and Community-Level Interaction Insights into Carbon Utilization and Element Cycling Functions of Hydrothermarchaeota in Hydrothermal Sediment.</title>
        <authorList>
            <person name="Zhou Z."/>
            <person name="Liu Y."/>
            <person name="Xu W."/>
            <person name="Pan J."/>
            <person name="Luo Z.H."/>
            <person name="Li M."/>
        </authorList>
    </citation>
    <scope>NUCLEOTIDE SEQUENCE [LARGE SCALE GENOMIC DNA]</scope>
    <source>
        <strain evidence="11">SpSt-123</strain>
    </source>
</reference>
<dbReference type="Pfam" id="PF05187">
    <property type="entry name" value="Fer4_ETF_QO"/>
    <property type="match status" value="1"/>
</dbReference>
<organism evidence="11">
    <name type="scientific">Fervidicoccus fontis</name>
    <dbReference type="NCBI Taxonomy" id="683846"/>
    <lineage>
        <taxon>Archaea</taxon>
        <taxon>Thermoproteota</taxon>
        <taxon>Thermoprotei</taxon>
        <taxon>Fervidicoccales</taxon>
        <taxon>Fervidicoccaceae</taxon>
        <taxon>Fervidicoccus</taxon>
    </lineage>
</organism>
<feature type="domain" description="4Fe-4S ferredoxin-type" evidence="10">
    <location>
        <begin position="23"/>
        <end position="54"/>
    </location>
</feature>
<gene>
    <name evidence="11" type="ORF">ENO04_01650</name>
</gene>
<comment type="similarity">
    <text evidence="2">To ferredoxins from P.putida and C.tartarivorum, ferredoxin I from A.vinelandii, ferredoxin II from D.desulfuricans.</text>
</comment>
<protein>
    <recommendedName>
        <fullName evidence="3">Ferredoxin-like protein</fullName>
    </recommendedName>
</protein>
<dbReference type="InterPro" id="IPR017896">
    <property type="entry name" value="4Fe4S_Fe-S-bd"/>
</dbReference>
<comment type="caution">
    <text evidence="11">The sequence shown here is derived from an EMBL/GenBank/DDBJ whole genome shotgun (WGS) entry which is preliminary data.</text>
</comment>
<dbReference type="PANTHER" id="PTHR43082:SF3">
    <property type="entry name" value="FERREDOXIN-LIKE PROTEIN YDIT"/>
    <property type="match status" value="1"/>
</dbReference>
<dbReference type="AlphaFoldDB" id="A0A7C1E8S7"/>
<keyword evidence="6" id="KW-0249">Electron transport</keyword>
<keyword evidence="9" id="KW-0535">Nitrogen fixation</keyword>
<evidence type="ECO:0000256" key="6">
    <source>
        <dbReference type="ARBA" id="ARBA00022982"/>
    </source>
</evidence>
<proteinExistence type="predicted"/>
<dbReference type="GO" id="GO:0051536">
    <property type="term" value="F:iron-sulfur cluster binding"/>
    <property type="evidence" value="ECO:0007669"/>
    <property type="project" value="UniProtKB-KW"/>
</dbReference>
<evidence type="ECO:0000256" key="2">
    <source>
        <dbReference type="ARBA" id="ARBA00009192"/>
    </source>
</evidence>
<dbReference type="PROSITE" id="PS51379">
    <property type="entry name" value="4FE4S_FER_2"/>
    <property type="match status" value="2"/>
</dbReference>
<evidence type="ECO:0000259" key="10">
    <source>
        <dbReference type="PROSITE" id="PS51379"/>
    </source>
</evidence>
<evidence type="ECO:0000256" key="7">
    <source>
        <dbReference type="ARBA" id="ARBA00023004"/>
    </source>
</evidence>
<feature type="domain" description="4Fe-4S ferredoxin-type" evidence="10">
    <location>
        <begin position="55"/>
        <end position="84"/>
    </location>
</feature>